<gene>
    <name evidence="3" type="ORF">Cboi02_000179300</name>
</gene>
<dbReference type="Proteomes" id="UP001165120">
    <property type="component" value="Unassembled WGS sequence"/>
</dbReference>
<dbReference type="GO" id="GO:0051959">
    <property type="term" value="F:dynein light intermediate chain binding"/>
    <property type="evidence" value="ECO:0007669"/>
    <property type="project" value="InterPro"/>
</dbReference>
<sequence length="1467" mass="169995">MVSFAELPDDVLERVISFLPQQSKVNLAYTEYKFYALVLPKLYQNILIRYSMPLEPPQKSSEKTQASATGIFLSSTATVIGGSTNDLYSKKQKLEFLKLRQEVLLQSLTINESLLSYIESFTVIDDINDQEDDEEHLFEGEVFDIDLIKLIKQNCQNLQKYNIFCQISELNLADDELETKVNLQSLTLTNLNQLCIVSEFCPNIKEIILNLDKGFNQTDTKKIDKLKVVSVISKLDSLILSYDEFQSYFFVRFLLSCLESTSIPQKKFDLKRLRMVNYHGFNNVNIECQDSLLEFFFSRVNFSALKHLEMVVGCDELVCNCLLERLFGPLEELQHDKRRGPLTLEKLSIVQKTIHKDHNYTEKFDFLVTNFITASSDMFVDSLKFLAVTHSPPIDGNILNETDQKNDLLITGFEGNYIKRKRMWYRVLPALHGVETLVLPNFIQSCACYEQVMSDALWNGCKCPHCTDYLPLFDKFIMGHKYYNKNNGRHLDILTTNFFAISSFKLSGRLIPTRALVTGLTEFGAAELPPNRVTFNFHDAIGITESTDDERVMDLDKECSFNQSAFRPLVKCLSHFVESNFLPDFLARMPQAKMLVFNELSQIFNLQLKHTQVKLLANNFVTMSLEIAEPLTPTEKHYSSLTKLEGFCKDLAKLLLNIKDESELSVLKNEESREIFDTCIYDSSQSGIYLIRSETTLEEELSKDTTIEQHIEQGIEPQQPKFKLRVAKDLSNVIDTDTVISIIKKNGLLRDDVSFEDQLIISILPSKSKNEAFQNIKSLINLSIKPYFNAITFSSSNNTSITAGSSISNTSNNDMYNIGDQLPLKVTKRKLNELSLSLEQLQQTIQIPNLSLFIDPEIHSVLSHYLHENPNGKEIELIESHSDLLSDSKFLNNLQLIVSKWLKECQNVSKLQHSPSDGTSLDEVNFWISKEKALISIQNQLKDKEIRLILDILIKAKRFYATTTFNEDIGLKESLNESVHYNQLLKDLPINDLFHYDDDLIKLKISINNIYTYLQKKLRLTNYSTDRSIELIETVSNDIINKIILILKNMKILNLNFKNFKLIIKNVLNLSNLIEDHLKNLNLILRELLRKNSEKFLIIKFKTLNKQLIERINLIFEFRLNYFEFKNNLINLNLKHNEFFDNKLILEFTNALESNYNNFTKINVLELSNDEQTNNNNLQNWLNNENNFNENLNIIENKIINILRSMLLNSKTSNQMFKIFYDFKFLLSRSKIKHSIQEFQSQLLNILLNNFTNLKNHVNKNLNQINSLLSIKKNFPVITNKILIISNLKNQFNYVISGLKLILGENYKNFIQGQNLENDINTLNVKLDINLIFENWIINLKSNENSKLLKLNDLKDPILKINKSNDLKNYSISVNFDDEFIDFLNEIKNLQKLDFQIPSFFLTISKNIESIYPYIIILNENIYLINSMISNLNNIGEFQTLISFKIDSIFENLKFLQNSNWESLRFN</sequence>
<name>A0A9W6T0M7_CANBO</name>
<dbReference type="InterPro" id="IPR013594">
    <property type="entry name" value="Dynein_heavy_tail"/>
</dbReference>
<evidence type="ECO:0000256" key="1">
    <source>
        <dbReference type="ARBA" id="ARBA00008887"/>
    </source>
</evidence>
<organism evidence="3 4">
    <name type="scientific">Candida boidinii</name>
    <name type="common">Yeast</name>
    <dbReference type="NCBI Taxonomy" id="5477"/>
    <lineage>
        <taxon>Eukaryota</taxon>
        <taxon>Fungi</taxon>
        <taxon>Dikarya</taxon>
        <taxon>Ascomycota</taxon>
        <taxon>Saccharomycotina</taxon>
        <taxon>Pichiomycetes</taxon>
        <taxon>Pichiales</taxon>
        <taxon>Pichiaceae</taxon>
        <taxon>Ogataea</taxon>
        <taxon>Ogataea/Candida clade</taxon>
    </lineage>
</organism>
<dbReference type="PANTHER" id="PTHR46532:SF4">
    <property type="entry name" value="AAA+ ATPASE DOMAIN-CONTAINING PROTEIN"/>
    <property type="match status" value="1"/>
</dbReference>
<proteinExistence type="inferred from homology"/>
<dbReference type="EMBL" id="BSXN01000464">
    <property type="protein sequence ID" value="GME68670.1"/>
    <property type="molecule type" value="Genomic_DNA"/>
</dbReference>
<evidence type="ECO:0000259" key="2">
    <source>
        <dbReference type="PROSITE" id="PS50181"/>
    </source>
</evidence>
<protein>
    <submittedName>
        <fullName evidence="3">Unnamed protein product</fullName>
    </submittedName>
</protein>
<dbReference type="InterPro" id="IPR001810">
    <property type="entry name" value="F-box_dom"/>
</dbReference>
<accession>A0A9W6T0M7</accession>
<dbReference type="Pfam" id="PF08385">
    <property type="entry name" value="DHC_N1"/>
    <property type="match status" value="1"/>
</dbReference>
<dbReference type="GO" id="GO:0030286">
    <property type="term" value="C:dynein complex"/>
    <property type="evidence" value="ECO:0007669"/>
    <property type="project" value="InterPro"/>
</dbReference>
<evidence type="ECO:0000313" key="3">
    <source>
        <dbReference type="EMBL" id="GME68670.1"/>
    </source>
</evidence>
<dbReference type="PANTHER" id="PTHR46532">
    <property type="entry name" value="MALE FERTILITY FACTOR KL5"/>
    <property type="match status" value="1"/>
</dbReference>
<evidence type="ECO:0000313" key="4">
    <source>
        <dbReference type="Proteomes" id="UP001165120"/>
    </source>
</evidence>
<dbReference type="PROSITE" id="PS50181">
    <property type="entry name" value="FBOX"/>
    <property type="match status" value="1"/>
</dbReference>
<keyword evidence="4" id="KW-1185">Reference proteome</keyword>
<dbReference type="InterPro" id="IPR026983">
    <property type="entry name" value="DHC"/>
</dbReference>
<feature type="domain" description="F-box" evidence="2">
    <location>
        <begin position="1"/>
        <end position="46"/>
    </location>
</feature>
<comment type="caution">
    <text evidence="3">The sequence shown here is derived from an EMBL/GenBank/DDBJ whole genome shotgun (WGS) entry which is preliminary data.</text>
</comment>
<dbReference type="GO" id="GO:0045505">
    <property type="term" value="F:dynein intermediate chain binding"/>
    <property type="evidence" value="ECO:0007669"/>
    <property type="project" value="InterPro"/>
</dbReference>
<comment type="similarity">
    <text evidence="1">Belongs to the dynein heavy chain family.</text>
</comment>
<dbReference type="GO" id="GO:0007018">
    <property type="term" value="P:microtubule-based movement"/>
    <property type="evidence" value="ECO:0007669"/>
    <property type="project" value="InterPro"/>
</dbReference>
<reference evidence="3" key="1">
    <citation type="submission" date="2023-04" db="EMBL/GenBank/DDBJ databases">
        <title>Candida boidinii NBRC 10035.</title>
        <authorList>
            <person name="Ichikawa N."/>
            <person name="Sato H."/>
            <person name="Tonouchi N."/>
        </authorList>
    </citation>
    <scope>NUCLEOTIDE SEQUENCE</scope>
    <source>
        <strain evidence="3">NBRC 10035</strain>
    </source>
</reference>